<protein>
    <submittedName>
        <fullName evidence="2">Uncharacterized protein</fullName>
    </submittedName>
</protein>
<keyword evidence="3" id="KW-1185">Reference proteome</keyword>
<organism evidence="2 3">
    <name type="scientific">Clavelina lepadiformis</name>
    <name type="common">Light-bulb sea squirt</name>
    <name type="synonym">Ascidia lepadiformis</name>
    <dbReference type="NCBI Taxonomy" id="159417"/>
    <lineage>
        <taxon>Eukaryota</taxon>
        <taxon>Metazoa</taxon>
        <taxon>Chordata</taxon>
        <taxon>Tunicata</taxon>
        <taxon>Ascidiacea</taxon>
        <taxon>Aplousobranchia</taxon>
        <taxon>Clavelinidae</taxon>
        <taxon>Clavelina</taxon>
    </lineage>
</organism>
<gene>
    <name evidence="2" type="ORF">CVLEPA_LOCUS9377</name>
</gene>
<accession>A0ABP0FKX1</accession>
<evidence type="ECO:0000313" key="2">
    <source>
        <dbReference type="EMBL" id="CAK8679114.1"/>
    </source>
</evidence>
<dbReference type="EMBL" id="CAWYQH010000057">
    <property type="protein sequence ID" value="CAK8679114.1"/>
    <property type="molecule type" value="Genomic_DNA"/>
</dbReference>
<evidence type="ECO:0000256" key="1">
    <source>
        <dbReference type="SAM" id="Coils"/>
    </source>
</evidence>
<name>A0ABP0FKX1_CLALP</name>
<sequence>MFRRRTQPLEMSLLNLMKIYLPQLEIIWTKIGFLDKQVEVRGNAVCGHVEVLLKDMIDEESKLQKNMEKKIKRYSQQAASLKKFLCIDDSQESSLEHFALPSNETSSSTSFLPHGLSGSLLLKEKNARDEVIKLRKLKETRKTKVQLYIEREKKLCLLLDQNPKYTCDVDSYLTESNLASIGSRVEALQENYDRRMRKYETLRFNIMEKLGKYGNPTEADFMAVIVANAKPMFPLSDEKLQTIETMANNMISENAMEALKNELERLKKSEESRLQCQIEQTQQKLAKIKTVECRVHGECRGSTCSKRFLFIKKFRTNFVLGTLRTGEKLINVICFECEFMKLQDFLQQLQENVRVKEACAKDREFVVKKLQTWKASFDHLLELEEKSHDPSRLKNRGI</sequence>
<reference evidence="2 3" key="1">
    <citation type="submission" date="2024-02" db="EMBL/GenBank/DDBJ databases">
        <authorList>
            <person name="Daric V."/>
            <person name="Darras S."/>
        </authorList>
    </citation>
    <scope>NUCLEOTIDE SEQUENCE [LARGE SCALE GENOMIC DNA]</scope>
</reference>
<evidence type="ECO:0000313" key="3">
    <source>
        <dbReference type="Proteomes" id="UP001642483"/>
    </source>
</evidence>
<proteinExistence type="predicted"/>
<feature type="coiled-coil region" evidence="1">
    <location>
        <begin position="249"/>
        <end position="280"/>
    </location>
</feature>
<comment type="caution">
    <text evidence="2">The sequence shown here is derived from an EMBL/GenBank/DDBJ whole genome shotgun (WGS) entry which is preliminary data.</text>
</comment>
<dbReference type="Pfam" id="PF03999">
    <property type="entry name" value="MAP65_ASE1"/>
    <property type="match status" value="1"/>
</dbReference>
<dbReference type="Proteomes" id="UP001642483">
    <property type="component" value="Unassembled WGS sequence"/>
</dbReference>
<keyword evidence="1" id="KW-0175">Coiled coil</keyword>